<feature type="domain" description="DUF2134" evidence="2">
    <location>
        <begin position="69"/>
        <end position="147"/>
    </location>
</feature>
<dbReference type="Pfam" id="PF13400">
    <property type="entry name" value="Tad"/>
    <property type="match status" value="1"/>
</dbReference>
<name>A0AAJ5D6J8_9RALS</name>
<evidence type="ECO:0000259" key="3">
    <source>
        <dbReference type="Pfam" id="PF13400"/>
    </source>
</evidence>
<keyword evidence="1" id="KW-0812">Transmembrane</keyword>
<evidence type="ECO:0000256" key="1">
    <source>
        <dbReference type="SAM" id="Phobius"/>
    </source>
</evidence>
<evidence type="ECO:0000259" key="2">
    <source>
        <dbReference type="Pfam" id="PF09977"/>
    </source>
</evidence>
<accession>A0AAJ5D6J8</accession>
<dbReference type="AlphaFoldDB" id="A0AAJ5D6J8"/>
<dbReference type="Pfam" id="PF09977">
    <property type="entry name" value="Tad_C"/>
    <property type="match status" value="1"/>
</dbReference>
<dbReference type="RefSeq" id="WP_244855818.1">
    <property type="nucleotide sequence ID" value="NZ_BAAAEC010000011.1"/>
</dbReference>
<protein>
    <submittedName>
        <fullName evidence="4">Predicted membrane protein</fullName>
    </submittedName>
</protein>
<feature type="domain" description="Putative Flp pilus-assembly TadG-like N-terminal" evidence="3">
    <location>
        <begin position="19"/>
        <end position="66"/>
    </location>
</feature>
<keyword evidence="1" id="KW-1133">Transmembrane helix</keyword>
<dbReference type="InterPro" id="IPR028087">
    <property type="entry name" value="Tad_N"/>
</dbReference>
<dbReference type="InterPro" id="IPR018705">
    <property type="entry name" value="DUF2134_membrane"/>
</dbReference>
<organism evidence="4 5">
    <name type="scientific">Ralstonia mannitolilytica</name>
    <dbReference type="NCBI Taxonomy" id="105219"/>
    <lineage>
        <taxon>Bacteria</taxon>
        <taxon>Pseudomonadati</taxon>
        <taxon>Pseudomonadota</taxon>
        <taxon>Betaproteobacteria</taxon>
        <taxon>Burkholderiales</taxon>
        <taxon>Burkholderiaceae</taxon>
        <taxon>Ralstonia</taxon>
    </lineage>
</organism>
<keyword evidence="1" id="KW-0472">Membrane</keyword>
<evidence type="ECO:0000313" key="5">
    <source>
        <dbReference type="Proteomes" id="UP000255008"/>
    </source>
</evidence>
<dbReference type="EMBL" id="UGVE01000002">
    <property type="protein sequence ID" value="SUE35617.1"/>
    <property type="molecule type" value="Genomic_DNA"/>
</dbReference>
<dbReference type="Proteomes" id="UP000255008">
    <property type="component" value="Unassembled WGS sequence"/>
</dbReference>
<comment type="caution">
    <text evidence="4">The sequence shown here is derived from an EMBL/GenBank/DDBJ whole genome shotgun (WGS) entry which is preliminary data.</text>
</comment>
<sequence>MNRPAIRPLRIVTLRRMHGAISVMTAAFVATIGLAVLVSIDIGNLFYSQRALQRAADLAAMAAAQRLDVPNAAQLAVQQNGLTVDGNNVKLTAAPGVWDATTGTAPTYFTAQSAVDGNTNAVQVTVSQNVPYFFTIGQRTLQATAIAKNTSIVAFSLGSGLASLDNGLLNRLLGYLLHTNLNLDAASYQGLATTNIRLGDLAVALGAGSMQELLALSPSLGTLFNAMVSVASQSGLAGLSVGGAGASNALSFGSDLNVPINIGDGGASSPGLLQVLALAGNEKAALDATVNVLDLLTTAAQIANSKSAVNVSPVTLNLLGLGSVKLSLKIIEPPVIAVGPPGQFLSGPNAGQWKTQARTAQVRLGLDVNANLLLAGLDLPIGLQVAAAQAHAKSTSCTIPRKNSTATISVQPQPVSLCIAAGAASAVNGAMNCATAPFAPLVDLGPLGAVTIKANVSPTANSNWSDETIAASQIGLNPQTDTGGKSPPRVATPAVFSSILNSNLNQLQLNATLPLVGTIPLGDAGKLILAPVVAAIGQTLDTVLSPLLGALGIQLGYADIKLLSLGCDAVELVY</sequence>
<feature type="transmembrane region" description="Helical" evidence="1">
    <location>
        <begin position="20"/>
        <end position="40"/>
    </location>
</feature>
<gene>
    <name evidence="4" type="ORF">NCTC10894_03632</name>
</gene>
<reference evidence="4 5" key="1">
    <citation type="submission" date="2018-06" db="EMBL/GenBank/DDBJ databases">
        <authorList>
            <consortium name="Pathogen Informatics"/>
            <person name="Doyle S."/>
        </authorList>
    </citation>
    <scope>NUCLEOTIDE SEQUENCE [LARGE SCALE GENOMIC DNA]</scope>
    <source>
        <strain evidence="4 5">NCTC10894</strain>
    </source>
</reference>
<evidence type="ECO:0000313" key="4">
    <source>
        <dbReference type="EMBL" id="SUE35617.1"/>
    </source>
</evidence>
<proteinExistence type="predicted"/>